<feature type="chain" id="PRO_5032303279" evidence="2">
    <location>
        <begin position="26"/>
        <end position="187"/>
    </location>
</feature>
<evidence type="ECO:0000256" key="2">
    <source>
        <dbReference type="SAM" id="SignalP"/>
    </source>
</evidence>
<reference evidence="3 4" key="1">
    <citation type="submission" date="2020-07" db="EMBL/GenBank/DDBJ databases">
        <title>Roseicoccus Jingziensis gen. nov., sp. nov., isolated from coastal seawater.</title>
        <authorList>
            <person name="Feng X."/>
        </authorList>
    </citation>
    <scope>NUCLEOTIDE SEQUENCE [LARGE SCALE GENOMIC DNA]</scope>
    <source>
        <strain evidence="3 4">N1E253</strain>
    </source>
</reference>
<evidence type="ECO:0000256" key="1">
    <source>
        <dbReference type="SAM" id="MobiDB-lite"/>
    </source>
</evidence>
<accession>A0A851GN29</accession>
<keyword evidence="4" id="KW-1185">Reference proteome</keyword>
<dbReference type="AlphaFoldDB" id="A0A851GN29"/>
<evidence type="ECO:0000313" key="3">
    <source>
        <dbReference type="EMBL" id="NWK56240.1"/>
    </source>
</evidence>
<sequence length="187" mass="20033">MKTPNSYLITSLAAAIAMAALPVAAQSNTNGSGDTNGTSKENTEESVGPRNFWQANLPGGSYTVALRNISSVSKHTYLISATLSVTEVTIDTNGNALARFYYIIPVTESSGSNIAGNLTNRTKELLDHAGDRTGANANTAVQKEYPTTTHAKTVEFRVSDEGDLDKLYSSVRKAWINGRGVKFTIRN</sequence>
<feature type="compositionally biased region" description="Polar residues" evidence="1">
    <location>
        <begin position="27"/>
        <end position="40"/>
    </location>
</feature>
<dbReference type="Proteomes" id="UP000557872">
    <property type="component" value="Unassembled WGS sequence"/>
</dbReference>
<dbReference type="RefSeq" id="WP_178933026.1">
    <property type="nucleotide sequence ID" value="NZ_JACBAZ010000004.1"/>
</dbReference>
<evidence type="ECO:0000313" key="4">
    <source>
        <dbReference type="Proteomes" id="UP000557872"/>
    </source>
</evidence>
<keyword evidence="2" id="KW-0732">Signal</keyword>
<organism evidence="3 4">
    <name type="scientific">Oceaniferula marina</name>
    <dbReference type="NCBI Taxonomy" id="2748318"/>
    <lineage>
        <taxon>Bacteria</taxon>
        <taxon>Pseudomonadati</taxon>
        <taxon>Verrucomicrobiota</taxon>
        <taxon>Verrucomicrobiia</taxon>
        <taxon>Verrucomicrobiales</taxon>
        <taxon>Verrucomicrobiaceae</taxon>
        <taxon>Oceaniferula</taxon>
    </lineage>
</organism>
<dbReference type="EMBL" id="JACBAZ010000004">
    <property type="protein sequence ID" value="NWK56240.1"/>
    <property type="molecule type" value="Genomic_DNA"/>
</dbReference>
<feature type="region of interest" description="Disordered" evidence="1">
    <location>
        <begin position="27"/>
        <end position="51"/>
    </location>
</feature>
<comment type="caution">
    <text evidence="3">The sequence shown here is derived from an EMBL/GenBank/DDBJ whole genome shotgun (WGS) entry which is preliminary data.</text>
</comment>
<feature type="signal peptide" evidence="2">
    <location>
        <begin position="1"/>
        <end position="25"/>
    </location>
</feature>
<name>A0A851GN29_9BACT</name>
<gene>
    <name evidence="3" type="ORF">HW115_11510</name>
</gene>
<proteinExistence type="predicted"/>
<protein>
    <submittedName>
        <fullName evidence="3">Uncharacterized protein</fullName>
    </submittedName>
</protein>